<dbReference type="Proteomes" id="UP000199600">
    <property type="component" value="Unassembled WGS sequence"/>
</dbReference>
<proteinExistence type="predicted"/>
<keyword evidence="4" id="KW-0804">Transcription</keyword>
<dbReference type="CDD" id="cd17535">
    <property type="entry name" value="REC_NarL-like"/>
    <property type="match status" value="1"/>
</dbReference>
<gene>
    <name evidence="8" type="ORF">PROAA_980009</name>
</gene>
<feature type="modified residue" description="4-aspartylphosphate" evidence="5">
    <location>
        <position position="55"/>
    </location>
</feature>
<evidence type="ECO:0000256" key="4">
    <source>
        <dbReference type="ARBA" id="ARBA00023163"/>
    </source>
</evidence>
<dbReference type="GO" id="GO:0003677">
    <property type="term" value="F:DNA binding"/>
    <property type="evidence" value="ECO:0007669"/>
    <property type="project" value="UniProtKB-KW"/>
</dbReference>
<dbReference type="InterPro" id="IPR000792">
    <property type="entry name" value="Tscrpt_reg_LuxR_C"/>
</dbReference>
<dbReference type="InterPro" id="IPR001789">
    <property type="entry name" value="Sig_transdc_resp-reg_receiver"/>
</dbReference>
<dbReference type="Gene3D" id="3.40.50.2300">
    <property type="match status" value="1"/>
</dbReference>
<organism evidence="8 9">
    <name type="scientific">Candidatus Propionivibrio aalborgensis</name>
    <dbReference type="NCBI Taxonomy" id="1860101"/>
    <lineage>
        <taxon>Bacteria</taxon>
        <taxon>Pseudomonadati</taxon>
        <taxon>Pseudomonadota</taxon>
        <taxon>Betaproteobacteria</taxon>
        <taxon>Rhodocyclales</taxon>
        <taxon>Rhodocyclaceae</taxon>
        <taxon>Propionivibrio</taxon>
    </lineage>
</organism>
<reference evidence="8 9" key="1">
    <citation type="submission" date="2016-06" db="EMBL/GenBank/DDBJ databases">
        <authorList>
            <person name="Kjaerup R.B."/>
            <person name="Dalgaard T.S."/>
            <person name="Juul-Madsen H.R."/>
        </authorList>
    </citation>
    <scope>NUCLEOTIDE SEQUENCE [LARGE SCALE GENOMIC DNA]</scope>
    <source>
        <strain evidence="8">2</strain>
    </source>
</reference>
<dbReference type="SUPFAM" id="SSF46894">
    <property type="entry name" value="C-terminal effector domain of the bipartite response regulators"/>
    <property type="match status" value="1"/>
</dbReference>
<evidence type="ECO:0000259" key="7">
    <source>
        <dbReference type="PROSITE" id="PS50110"/>
    </source>
</evidence>
<dbReference type="PROSITE" id="PS50110">
    <property type="entry name" value="RESPONSE_REGULATORY"/>
    <property type="match status" value="1"/>
</dbReference>
<evidence type="ECO:0000256" key="1">
    <source>
        <dbReference type="ARBA" id="ARBA00022553"/>
    </source>
</evidence>
<dbReference type="InterPro" id="IPR058245">
    <property type="entry name" value="NreC/VraR/RcsB-like_REC"/>
</dbReference>
<keyword evidence="9" id="KW-1185">Reference proteome</keyword>
<evidence type="ECO:0000313" key="8">
    <source>
        <dbReference type="EMBL" id="SBT11261.1"/>
    </source>
</evidence>
<feature type="domain" description="HTH luxR-type" evidence="6">
    <location>
        <begin position="146"/>
        <end position="211"/>
    </location>
</feature>
<dbReference type="Pfam" id="PF00196">
    <property type="entry name" value="GerE"/>
    <property type="match status" value="1"/>
</dbReference>
<dbReference type="InterPro" id="IPR011006">
    <property type="entry name" value="CheY-like_superfamily"/>
</dbReference>
<evidence type="ECO:0000313" key="9">
    <source>
        <dbReference type="Proteomes" id="UP000199600"/>
    </source>
</evidence>
<dbReference type="SMART" id="SM00421">
    <property type="entry name" value="HTH_LUXR"/>
    <property type="match status" value="1"/>
</dbReference>
<name>A0A1A8Y2Q9_9RHOO</name>
<keyword evidence="3" id="KW-0238">DNA-binding</keyword>
<dbReference type="Pfam" id="PF00072">
    <property type="entry name" value="Response_reg"/>
    <property type="match status" value="1"/>
</dbReference>
<protein>
    <submittedName>
        <fullName evidence="8">LuxR family transcriptional regulator</fullName>
    </submittedName>
</protein>
<dbReference type="RefSeq" id="WP_186412800.1">
    <property type="nucleotide sequence ID" value="NZ_FLQY01000404.1"/>
</dbReference>
<dbReference type="SUPFAM" id="SSF52172">
    <property type="entry name" value="CheY-like"/>
    <property type="match status" value="1"/>
</dbReference>
<dbReference type="PROSITE" id="PS50043">
    <property type="entry name" value="HTH_LUXR_2"/>
    <property type="match status" value="1"/>
</dbReference>
<dbReference type="PROSITE" id="PS00622">
    <property type="entry name" value="HTH_LUXR_1"/>
    <property type="match status" value="1"/>
</dbReference>
<evidence type="ECO:0000259" key="6">
    <source>
        <dbReference type="PROSITE" id="PS50043"/>
    </source>
</evidence>
<keyword evidence="1 5" id="KW-0597">Phosphoprotein</keyword>
<dbReference type="AlphaFoldDB" id="A0A1A8Y2Q9"/>
<dbReference type="PANTHER" id="PTHR43214">
    <property type="entry name" value="TWO-COMPONENT RESPONSE REGULATOR"/>
    <property type="match status" value="1"/>
</dbReference>
<dbReference type="PRINTS" id="PR00038">
    <property type="entry name" value="HTHLUXR"/>
</dbReference>
<accession>A0A1A8Y2Q9</accession>
<dbReference type="GO" id="GO:0000160">
    <property type="term" value="P:phosphorelay signal transduction system"/>
    <property type="evidence" value="ECO:0007669"/>
    <property type="project" value="InterPro"/>
</dbReference>
<dbReference type="CDD" id="cd06170">
    <property type="entry name" value="LuxR_C_like"/>
    <property type="match status" value="1"/>
</dbReference>
<dbReference type="SMART" id="SM00448">
    <property type="entry name" value="REC"/>
    <property type="match status" value="1"/>
</dbReference>
<evidence type="ECO:0000256" key="2">
    <source>
        <dbReference type="ARBA" id="ARBA00023015"/>
    </source>
</evidence>
<dbReference type="EMBL" id="FLQY01000404">
    <property type="protein sequence ID" value="SBT11261.1"/>
    <property type="molecule type" value="Genomic_DNA"/>
</dbReference>
<dbReference type="PANTHER" id="PTHR43214:SF41">
    <property type="entry name" value="NITRATE_NITRITE RESPONSE REGULATOR PROTEIN NARP"/>
    <property type="match status" value="1"/>
</dbReference>
<feature type="domain" description="Response regulatory" evidence="7">
    <location>
        <begin position="4"/>
        <end position="120"/>
    </location>
</feature>
<keyword evidence="2" id="KW-0805">Transcription regulation</keyword>
<dbReference type="InterPro" id="IPR016032">
    <property type="entry name" value="Sig_transdc_resp-reg_C-effctor"/>
</dbReference>
<dbReference type="GO" id="GO:0006355">
    <property type="term" value="P:regulation of DNA-templated transcription"/>
    <property type="evidence" value="ECO:0007669"/>
    <property type="project" value="InterPro"/>
</dbReference>
<evidence type="ECO:0000256" key="5">
    <source>
        <dbReference type="PROSITE-ProRule" id="PRU00169"/>
    </source>
</evidence>
<sequence length="215" mass="23748">MKIKIILVDDHTMVREALRVVLEQDNRIQVLAEAGDGETALRLTDKLAPDVVVMDVAMPGQSGIETTRRLLAKHPGIKVLALSTYLDRRIVQQMLDVGALGYIVKSAAGTELKEGIRRVAEGHIYLCSAVNSLVAINLQEHKSQLKKPDRPTLSRRELQVATLLAEGKSAPEIAVKLSISPGTVDVHRRNLMRKLEVHNVVELTKYAMRTGLIQP</sequence>
<evidence type="ECO:0000256" key="3">
    <source>
        <dbReference type="ARBA" id="ARBA00023125"/>
    </source>
</evidence>
<dbReference type="InterPro" id="IPR039420">
    <property type="entry name" value="WalR-like"/>
</dbReference>